<evidence type="ECO:0000256" key="2">
    <source>
        <dbReference type="SAM" id="Phobius"/>
    </source>
</evidence>
<dbReference type="InterPro" id="IPR014345">
    <property type="entry name" value="XrtA_polysacc_chain"/>
</dbReference>
<feature type="transmembrane region" description="Helical" evidence="2">
    <location>
        <begin position="477"/>
        <end position="498"/>
    </location>
</feature>
<evidence type="ECO:0000313" key="4">
    <source>
        <dbReference type="Proteomes" id="UP000759298"/>
    </source>
</evidence>
<feature type="coiled-coil region" evidence="1">
    <location>
        <begin position="356"/>
        <end position="383"/>
    </location>
</feature>
<feature type="transmembrane region" description="Helical" evidence="2">
    <location>
        <begin position="20"/>
        <end position="40"/>
    </location>
</feature>
<keyword evidence="1" id="KW-0175">Coiled coil</keyword>
<dbReference type="EMBL" id="JAHWXP010000001">
    <property type="protein sequence ID" value="MBY8335783.1"/>
    <property type="molecule type" value="Genomic_DNA"/>
</dbReference>
<dbReference type="RefSeq" id="WP_222823548.1">
    <property type="nucleotide sequence ID" value="NZ_JAHWXP010000001.1"/>
</dbReference>
<keyword evidence="2" id="KW-1133">Transmembrane helix</keyword>
<comment type="caution">
    <text evidence="3">The sequence shown here is derived from an EMBL/GenBank/DDBJ whole genome shotgun (WGS) entry which is preliminary data.</text>
</comment>
<feature type="coiled-coil region" evidence="1">
    <location>
        <begin position="172"/>
        <end position="234"/>
    </location>
</feature>
<feature type="transmembrane region" description="Helical" evidence="2">
    <location>
        <begin position="414"/>
        <end position="437"/>
    </location>
</feature>
<sequence>MNDLFDEVRAALYSAWSRKWLALGVAWAVCLAGWLFVASIPNTYESHAKIFVQLDDVLSKQIGIAGSDMTDIARVKQRIASASTLGEVIKSTKLGETVRTPRDMENAIASLAQRVKVRSQEDNLFEITADMGRSDYTDAENAKLAQDVVVKMLEIFRQANVEGTRGEVSDAVALLDQQLDQRAKELEKAEARRTEFEAQHPELIGGSAAISTKLQSARAEMRGVEADLAAAQSALAAITGQLASTPKTISGGGVNGGGSALQQAETQVAQLRARGLKNDHPDMQTALRQLQLLRQMGGDAATAGGMPNPAYSSLVSIRAERQANVQALLARKAALQADISMTMADQVSEPGLAAEAQRIGRDYEVLKNKYDELLQDREEMELRSQVESERSSFRFDIIDAPGISTKPAAPNRPVLLVAVMVLGVGAGLGSAILLTLLRSTFSTADGLKKSLGLPVLGTISNIVPPERKAVEDRRMRLFYAGSGALAGLLVVLLGIEFIQVGQVIA</sequence>
<organism evidence="3 4">
    <name type="scientific">Alteriqipengyuania abyssalis</name>
    <dbReference type="NCBI Taxonomy" id="2860200"/>
    <lineage>
        <taxon>Bacteria</taxon>
        <taxon>Pseudomonadati</taxon>
        <taxon>Pseudomonadota</taxon>
        <taxon>Alphaproteobacteria</taxon>
        <taxon>Sphingomonadales</taxon>
        <taxon>Erythrobacteraceae</taxon>
        <taxon>Alteriqipengyuania</taxon>
    </lineage>
</organism>
<evidence type="ECO:0000256" key="1">
    <source>
        <dbReference type="SAM" id="Coils"/>
    </source>
</evidence>
<gene>
    <name evidence="3" type="ORF">KYN89_01855</name>
</gene>
<dbReference type="NCBIfam" id="TIGR03007">
    <property type="entry name" value="pepcterm_ChnLen"/>
    <property type="match status" value="1"/>
</dbReference>
<keyword evidence="4" id="KW-1185">Reference proteome</keyword>
<protein>
    <submittedName>
        <fullName evidence="3">Chain-length determining protein</fullName>
    </submittedName>
</protein>
<proteinExistence type="predicted"/>
<dbReference type="InterPro" id="IPR050445">
    <property type="entry name" value="Bact_polysacc_biosynth/exp"/>
</dbReference>
<keyword evidence="2" id="KW-0812">Transmembrane</keyword>
<name>A0ABS7PBB2_9SPHN</name>
<reference evidence="3 4" key="1">
    <citation type="submission" date="2021-07" db="EMBL/GenBank/DDBJ databases">
        <title>Alteriqipengyuania abyssalis NZ-12B nov, sp.nov isolated from deep sea sponge in pacific ocean.</title>
        <authorList>
            <person name="Tareen S."/>
            <person name="Wink J."/>
        </authorList>
    </citation>
    <scope>NUCLEOTIDE SEQUENCE [LARGE SCALE GENOMIC DNA]</scope>
    <source>
        <strain evidence="3 4">NZ-12B</strain>
    </source>
</reference>
<dbReference type="PANTHER" id="PTHR32309">
    <property type="entry name" value="TYROSINE-PROTEIN KINASE"/>
    <property type="match status" value="1"/>
</dbReference>
<accession>A0ABS7PBB2</accession>
<dbReference type="Proteomes" id="UP000759298">
    <property type="component" value="Unassembled WGS sequence"/>
</dbReference>
<evidence type="ECO:0000313" key="3">
    <source>
        <dbReference type="EMBL" id="MBY8335783.1"/>
    </source>
</evidence>
<dbReference type="PANTHER" id="PTHR32309:SF13">
    <property type="entry name" value="FERRIC ENTEROBACTIN TRANSPORT PROTEIN FEPE"/>
    <property type="match status" value="1"/>
</dbReference>
<keyword evidence="2" id="KW-0472">Membrane</keyword>